<evidence type="ECO:0000259" key="1">
    <source>
        <dbReference type="Pfam" id="PF00754"/>
    </source>
</evidence>
<accession>A0AAP8NKF4</accession>
<feature type="domain" description="F5/8 type C" evidence="1">
    <location>
        <begin position="660"/>
        <end position="762"/>
    </location>
</feature>
<evidence type="ECO:0000313" key="3">
    <source>
        <dbReference type="Proteomes" id="UP000235914"/>
    </source>
</evidence>
<dbReference type="InterPro" id="IPR008979">
    <property type="entry name" value="Galactose-bd-like_sf"/>
</dbReference>
<protein>
    <recommendedName>
        <fullName evidence="1">F5/8 type C domain-containing protein</fullName>
    </recommendedName>
</protein>
<gene>
    <name evidence="2" type="ORF">CXU09_07575</name>
</gene>
<reference evidence="2 3" key="1">
    <citation type="journal article" date="2017" name="BMC Genomics">
        <title>Genome sequencing of 39 Akkermansia muciniphila isolates reveals its population structure, genomic and functional diverisity, and global distribution in mammalian gut microbiotas.</title>
        <authorList>
            <person name="Guo X."/>
            <person name="Li S."/>
            <person name="Zhang J."/>
            <person name="Wu F."/>
            <person name="Li X."/>
            <person name="Wu D."/>
            <person name="Zhang M."/>
            <person name="Ou Z."/>
            <person name="Jie Z."/>
            <person name="Yan Q."/>
            <person name="Li P."/>
            <person name="Yi J."/>
            <person name="Peng Y."/>
        </authorList>
    </citation>
    <scope>NUCLEOTIDE SEQUENCE [LARGE SCALE GENOMIC DNA]</scope>
    <source>
        <strain evidence="2 3">GP43</strain>
    </source>
</reference>
<proteinExistence type="predicted"/>
<dbReference type="InterPro" id="IPR000421">
    <property type="entry name" value="FA58C"/>
</dbReference>
<dbReference type="AlphaFoldDB" id="A0AAP8NKF4"/>
<dbReference type="Pfam" id="PF00754">
    <property type="entry name" value="F5_F8_type_C"/>
    <property type="match status" value="1"/>
</dbReference>
<name>A0AAP8NKF4_9BACT</name>
<dbReference type="SUPFAM" id="SSF49785">
    <property type="entry name" value="Galactose-binding domain-like"/>
    <property type="match status" value="1"/>
</dbReference>
<dbReference type="Gene3D" id="2.60.120.260">
    <property type="entry name" value="Galactose-binding domain-like"/>
    <property type="match status" value="1"/>
</dbReference>
<organism evidence="2 3">
    <name type="scientific">Akkermansia muciniphila</name>
    <dbReference type="NCBI Taxonomy" id="239935"/>
    <lineage>
        <taxon>Bacteria</taxon>
        <taxon>Pseudomonadati</taxon>
        <taxon>Verrucomicrobiota</taxon>
        <taxon>Verrucomicrobiia</taxon>
        <taxon>Verrucomicrobiales</taxon>
        <taxon>Akkermansiaceae</taxon>
        <taxon>Akkermansia</taxon>
    </lineage>
</organism>
<dbReference type="Proteomes" id="UP000235914">
    <property type="component" value="Unassembled WGS sequence"/>
</dbReference>
<dbReference type="EMBL" id="PJKN01000004">
    <property type="protein sequence ID" value="PNC55937.1"/>
    <property type="molecule type" value="Genomic_DNA"/>
</dbReference>
<sequence length="777" mass="86163">MPRRMIKTSFRHRNKSKNALVPSPLFLLLSSNPFHMNISHLLLCTSLLSAPVCTAQGPTEIETETPASSSRLPAPLAQKIASGDFDGLQTELRSTLLKAGEQTKSEQKLLQNRQYRHLLDMHELLRVTGPDKVKAVFSKSAQDAAFIKTFLQDPAWMELYLGAGLIPENSPAGLQILSDIWKTDGKSPDFRNYQSLATGLASVFSTGPVAGRLKTNSANSNPVRRYRIFKKLHQENKLHPGFIKLRPWEMRFVVGSPWDDKSYEWSNEHVNLPWRRYTAACWAAPYTGHNFFGDTIQGPLFYVPWRDLHTTAENTQIIGGVCGGLSYFGTIAAQAHGIPAYPVGQPGHCAYAVRVKRGEWKGGFGGPDGGMHNHIFGSQAPTSYLLMENVFADNDKADQAYLWAAQARLDEASGNKDKAIQAWEEALRQTPLHPFFRTELQRLLMEKEGMQPVDWYVYAKDALSHYQGNGFAAFDILKDVQNKFLMDIPPADRIAWFRDLHEAIATTPTSWAVKFQPVLDSQSAFLANPQEKAAYLETVLSTHLKTGDGTNFGQALEWGVKNFVENGQADVFSNAFAKVAQQTGKTGTSGKAPDPKKLKEAYGKAIYATETARSIPAFQALSQAAASFSGANTTNNTVKASIPQGWKLVPADGMVRCSTTSQWDSPWDHINLLRPCGGAQHTDKESNPNVIVELKNGVNLAGLVVTKRDGNENRMKKMEVSTSTDGATWFPLAATENMPKEWVITAPEGTKAKWIKVEAKNAQPEFMHLRHILVYEK</sequence>
<evidence type="ECO:0000313" key="2">
    <source>
        <dbReference type="EMBL" id="PNC55937.1"/>
    </source>
</evidence>
<comment type="caution">
    <text evidence="2">The sequence shown here is derived from an EMBL/GenBank/DDBJ whole genome shotgun (WGS) entry which is preliminary data.</text>
</comment>